<organism evidence="1 2">
    <name type="scientific">Ignelater luminosus</name>
    <name type="common">Cucubano</name>
    <name type="synonym">Pyrophorus luminosus</name>
    <dbReference type="NCBI Taxonomy" id="2038154"/>
    <lineage>
        <taxon>Eukaryota</taxon>
        <taxon>Metazoa</taxon>
        <taxon>Ecdysozoa</taxon>
        <taxon>Arthropoda</taxon>
        <taxon>Hexapoda</taxon>
        <taxon>Insecta</taxon>
        <taxon>Pterygota</taxon>
        <taxon>Neoptera</taxon>
        <taxon>Endopterygota</taxon>
        <taxon>Coleoptera</taxon>
        <taxon>Polyphaga</taxon>
        <taxon>Elateriformia</taxon>
        <taxon>Elateroidea</taxon>
        <taxon>Elateridae</taxon>
        <taxon>Agrypninae</taxon>
        <taxon>Pyrophorini</taxon>
        <taxon>Ignelater</taxon>
    </lineage>
</organism>
<accession>A0A8K0D935</accession>
<evidence type="ECO:0008006" key="3">
    <source>
        <dbReference type="Google" id="ProtNLM"/>
    </source>
</evidence>
<dbReference type="PANTHER" id="PTHR47326:SF1">
    <property type="entry name" value="HTH PSQ-TYPE DOMAIN-CONTAINING PROTEIN"/>
    <property type="match status" value="1"/>
</dbReference>
<keyword evidence="2" id="KW-1185">Reference proteome</keyword>
<dbReference type="PANTHER" id="PTHR47326">
    <property type="entry name" value="TRANSPOSABLE ELEMENT TC3 TRANSPOSASE-LIKE PROTEIN"/>
    <property type="match status" value="1"/>
</dbReference>
<reference evidence="1" key="1">
    <citation type="submission" date="2019-08" db="EMBL/GenBank/DDBJ databases">
        <title>The genome of the North American firefly Photinus pyralis.</title>
        <authorList>
            <consortium name="Photinus pyralis genome working group"/>
            <person name="Fallon T.R."/>
            <person name="Sander Lower S.E."/>
            <person name="Weng J.-K."/>
        </authorList>
    </citation>
    <scope>NUCLEOTIDE SEQUENCE</scope>
    <source>
        <strain evidence="1">TRF0915ILg1</strain>
        <tissue evidence="1">Whole body</tissue>
    </source>
</reference>
<dbReference type="AlphaFoldDB" id="A0A8K0D935"/>
<dbReference type="Proteomes" id="UP000801492">
    <property type="component" value="Unassembled WGS sequence"/>
</dbReference>
<evidence type="ECO:0000313" key="1">
    <source>
        <dbReference type="EMBL" id="KAF2899282.1"/>
    </source>
</evidence>
<sequence length="183" mass="20622">MKNVLGNWTVKHRVFVVEALIKNNGSVIVTQKYFCTHFGLDRHAPVSDRITILLWVANFGATGSALKRKHPGRPRNARTPENIYGVGESVLRSPKRSAVKNASVVHSLDRNVRRILQADLKFHPYKMMVVQELSKRVWENCKSCCNDILQNVPENGVLITSDEAHFNLCGTVNKQNVRHSAVP</sequence>
<protein>
    <recommendedName>
        <fullName evidence="3">DUF4817 domain-containing protein</fullName>
    </recommendedName>
</protein>
<evidence type="ECO:0000313" key="2">
    <source>
        <dbReference type="Proteomes" id="UP000801492"/>
    </source>
</evidence>
<gene>
    <name evidence="1" type="ORF">ILUMI_06893</name>
</gene>
<proteinExistence type="predicted"/>
<dbReference type="EMBL" id="VTPC01002909">
    <property type="protein sequence ID" value="KAF2899282.1"/>
    <property type="molecule type" value="Genomic_DNA"/>
</dbReference>
<comment type="caution">
    <text evidence="1">The sequence shown here is derived from an EMBL/GenBank/DDBJ whole genome shotgun (WGS) entry which is preliminary data.</text>
</comment>
<name>A0A8K0D935_IGNLU</name>
<dbReference type="OrthoDB" id="6782743at2759"/>